<evidence type="ECO:0000313" key="2">
    <source>
        <dbReference type="Proteomes" id="UP001596500"/>
    </source>
</evidence>
<protein>
    <submittedName>
        <fullName evidence="1">SRPBCC family protein</fullName>
    </submittedName>
</protein>
<dbReference type="SUPFAM" id="SSF55961">
    <property type="entry name" value="Bet v1-like"/>
    <property type="match status" value="1"/>
</dbReference>
<dbReference type="Proteomes" id="UP001596500">
    <property type="component" value="Unassembled WGS sequence"/>
</dbReference>
<dbReference type="EMBL" id="JBHTBW010000008">
    <property type="protein sequence ID" value="MFC7440320.1"/>
    <property type="molecule type" value="Genomic_DNA"/>
</dbReference>
<sequence length="181" mass="21380">MVDNERKGCCPMPGKTHHSIEIHAPIDYVFDLMNDIEKWPSLFTQFEKVEVLSKGDDRIEFVLQTSPDEEGNGHAWTILCHIDEDHYQVFFSKKDPYPLSYIKIKSTYDPMNDYLTVMTWKKEFDVDPKSNVNVEQVEEYINKMSEIQIVIVKEQIERMYRQSVNCEGMDQDNSDFFNSYI</sequence>
<keyword evidence="2" id="KW-1185">Reference proteome</keyword>
<comment type="caution">
    <text evidence="1">The sequence shown here is derived from an EMBL/GenBank/DDBJ whole genome shotgun (WGS) entry which is preliminary data.</text>
</comment>
<dbReference type="Gene3D" id="3.30.530.20">
    <property type="match status" value="1"/>
</dbReference>
<accession>A0ABW2RH89</accession>
<gene>
    <name evidence="1" type="ORF">ACFQNG_03985</name>
</gene>
<dbReference type="RefSeq" id="WP_379863561.1">
    <property type="nucleotide sequence ID" value="NZ_JBHTBW010000008.1"/>
</dbReference>
<proteinExistence type="predicted"/>
<reference evidence="2" key="1">
    <citation type="journal article" date="2019" name="Int. J. Syst. Evol. Microbiol.">
        <title>The Global Catalogue of Microorganisms (GCM) 10K type strain sequencing project: providing services to taxonomists for standard genome sequencing and annotation.</title>
        <authorList>
            <consortium name="The Broad Institute Genomics Platform"/>
            <consortium name="The Broad Institute Genome Sequencing Center for Infectious Disease"/>
            <person name="Wu L."/>
            <person name="Ma J."/>
        </authorList>
    </citation>
    <scope>NUCLEOTIDE SEQUENCE [LARGE SCALE GENOMIC DNA]</scope>
    <source>
        <strain evidence="2">CGMCC 1.12942</strain>
    </source>
</reference>
<dbReference type="InterPro" id="IPR019587">
    <property type="entry name" value="Polyketide_cyclase/dehydratase"/>
</dbReference>
<dbReference type="InterPro" id="IPR023393">
    <property type="entry name" value="START-like_dom_sf"/>
</dbReference>
<organism evidence="1 2">
    <name type="scientific">Laceyella putida</name>
    <dbReference type="NCBI Taxonomy" id="110101"/>
    <lineage>
        <taxon>Bacteria</taxon>
        <taxon>Bacillati</taxon>
        <taxon>Bacillota</taxon>
        <taxon>Bacilli</taxon>
        <taxon>Bacillales</taxon>
        <taxon>Thermoactinomycetaceae</taxon>
        <taxon>Laceyella</taxon>
    </lineage>
</organism>
<name>A0ABW2RH89_9BACL</name>
<dbReference type="Pfam" id="PF10604">
    <property type="entry name" value="Polyketide_cyc2"/>
    <property type="match status" value="1"/>
</dbReference>
<evidence type="ECO:0000313" key="1">
    <source>
        <dbReference type="EMBL" id="MFC7440320.1"/>
    </source>
</evidence>